<dbReference type="InterPro" id="IPR006912">
    <property type="entry name" value="Harbinger_derived_prot"/>
</dbReference>
<dbReference type="AlphaFoldDB" id="A0A0D3E356"/>
<dbReference type="HOGENOM" id="CLU_012390_5_4_1"/>
<protein>
    <recommendedName>
        <fullName evidence="4">No apical meristem-associated C-terminal domain-containing protein</fullName>
    </recommendedName>
</protein>
<keyword evidence="3" id="KW-1185">Reference proteome</keyword>
<evidence type="ECO:0008006" key="4">
    <source>
        <dbReference type="Google" id="ProtNLM"/>
    </source>
</evidence>
<dbReference type="PANTHER" id="PTHR47150:SF5">
    <property type="entry name" value="OS07G0546750 PROTEIN"/>
    <property type="match status" value="1"/>
</dbReference>
<evidence type="ECO:0000256" key="1">
    <source>
        <dbReference type="SAM" id="MobiDB-lite"/>
    </source>
</evidence>
<dbReference type="PANTHER" id="PTHR47150">
    <property type="entry name" value="OS12G0169200 PROTEIN"/>
    <property type="match status" value="1"/>
</dbReference>
<feature type="compositionally biased region" description="Pro residues" evidence="1">
    <location>
        <begin position="50"/>
        <end position="59"/>
    </location>
</feature>
<dbReference type="Pfam" id="PF04827">
    <property type="entry name" value="Plant_tran"/>
    <property type="match status" value="1"/>
</dbReference>
<dbReference type="Proteomes" id="UP000032141">
    <property type="component" value="Chromosome C9"/>
</dbReference>
<reference evidence="2" key="2">
    <citation type="submission" date="2015-03" db="UniProtKB">
        <authorList>
            <consortium name="EnsemblPlants"/>
        </authorList>
    </citation>
    <scope>IDENTIFICATION</scope>
</reference>
<accession>A0A0D3E356</accession>
<dbReference type="Gramene" id="Bo9g024540.1">
    <property type="protein sequence ID" value="Bo9g024540.1"/>
    <property type="gene ID" value="Bo9g024540"/>
</dbReference>
<reference evidence="2 3" key="1">
    <citation type="journal article" date="2014" name="Genome Biol.">
        <title>Transcriptome and methylome profiling reveals relics of genome dominance in the mesopolyploid Brassica oleracea.</title>
        <authorList>
            <person name="Parkin I.A."/>
            <person name="Koh C."/>
            <person name="Tang H."/>
            <person name="Robinson S.J."/>
            <person name="Kagale S."/>
            <person name="Clarke W.E."/>
            <person name="Town C.D."/>
            <person name="Nixon J."/>
            <person name="Krishnakumar V."/>
            <person name="Bidwell S.L."/>
            <person name="Denoeud F."/>
            <person name="Belcram H."/>
            <person name="Links M.G."/>
            <person name="Just J."/>
            <person name="Clarke C."/>
            <person name="Bender T."/>
            <person name="Huebert T."/>
            <person name="Mason A.S."/>
            <person name="Pires J.C."/>
            <person name="Barker G."/>
            <person name="Moore J."/>
            <person name="Walley P.G."/>
            <person name="Manoli S."/>
            <person name="Batley J."/>
            <person name="Edwards D."/>
            <person name="Nelson M.N."/>
            <person name="Wang X."/>
            <person name="Paterson A.H."/>
            <person name="King G."/>
            <person name="Bancroft I."/>
            <person name="Chalhoub B."/>
            <person name="Sharpe A.G."/>
        </authorList>
    </citation>
    <scope>NUCLEOTIDE SEQUENCE</scope>
    <source>
        <strain evidence="2 3">cv. TO1000</strain>
    </source>
</reference>
<evidence type="ECO:0000313" key="3">
    <source>
        <dbReference type="Proteomes" id="UP000032141"/>
    </source>
</evidence>
<evidence type="ECO:0000313" key="2">
    <source>
        <dbReference type="EnsemblPlants" id="Bo9g024540.1"/>
    </source>
</evidence>
<sequence>MDSSDPLNPFSQPRPSFVGFLNSQTFPYESYGSPHQFEASDILAFSSQPPQAPVAPENPPVASRERKNWTPADDEVLIIGEFYASSPHAKASGESREHLHCKQRWHKINDYTNKLCAAYAAAERQMSYGQKDNDLLKLAKDIYFADQKTKFTLDHAWCVLRYEKKWLSLNTPKPSGNSKQKETCSQALSCPVGDPEVHPEGIKVAKAKRKNTAPVRSMEECQTVWEMKKDDLLMKEILTNLAILDTLLAKNQPLTEAEEEMGRYSYSQPSLAEVYCGDSSDYGYSSTEELIRRDQEELIRRDQEPPQYPPQPEVEFGFPQTCYCGGAPKLATLKTLNDRGRLYFTCDQANDGECHVWKWGDVAMMEEMRARDRHVLQLNEKVDNLTLFSDFETEQKLVRLENLVYELGKKRSKIPYFRLTEDATGRTSLSPLQKCTAAIRQLAYGGAADQQDEYIRLAETTARKSFHNFTAGIITLFDDEYLRHPTPEDLERLLHTGDDRGFPGMIGSIDCMHWEWKNCPTAWKGMYSRGTGKPTIVLEAVASKDLWIWHAFFGAPGTMNDLNILDRSPVFDDIINGVAPQVNYYVNGTEYHLAYYLTDESVRKDVERAFGVLQARFAVVKNPSKLWDKEKIGNIMKACIILHNMIVEDERDSDTIEEFQDEEFTFTLKRPTKAGNAIGRRKQVRDSHTHQQLKKDLIEHIWDKFGHFQNNNM</sequence>
<dbReference type="EnsemblPlants" id="Bo9g024540.1">
    <property type="protein sequence ID" value="Bo9g024540.1"/>
    <property type="gene ID" value="Bo9g024540"/>
</dbReference>
<proteinExistence type="predicted"/>
<feature type="region of interest" description="Disordered" evidence="1">
    <location>
        <begin position="46"/>
        <end position="67"/>
    </location>
</feature>
<name>A0A0D3E356_BRAOL</name>
<organism evidence="2 3">
    <name type="scientific">Brassica oleracea var. oleracea</name>
    <dbReference type="NCBI Taxonomy" id="109376"/>
    <lineage>
        <taxon>Eukaryota</taxon>
        <taxon>Viridiplantae</taxon>
        <taxon>Streptophyta</taxon>
        <taxon>Embryophyta</taxon>
        <taxon>Tracheophyta</taxon>
        <taxon>Spermatophyta</taxon>
        <taxon>Magnoliopsida</taxon>
        <taxon>eudicotyledons</taxon>
        <taxon>Gunneridae</taxon>
        <taxon>Pentapetalae</taxon>
        <taxon>rosids</taxon>
        <taxon>malvids</taxon>
        <taxon>Brassicales</taxon>
        <taxon>Brassicaceae</taxon>
        <taxon>Brassiceae</taxon>
        <taxon>Brassica</taxon>
    </lineage>
</organism>